<evidence type="ECO:0000313" key="3">
    <source>
        <dbReference type="Proteomes" id="UP001530315"/>
    </source>
</evidence>
<dbReference type="SUPFAM" id="SSF54631">
    <property type="entry name" value="CBS-domain pair"/>
    <property type="match status" value="1"/>
</dbReference>
<sequence length="227" mass="24094">MHNFYAAPPAVVKTQFKTPLHDSTNTNLISACSQARIQASSKAPMISTSDSRCFPLPESCKQEGDAAIITNSAGELAGIITDTDVTRRVVAKNLLASKTCVADVMTSNPSYPATDALMTMVENQFRHLLSLTLSGTVVGVGYCEIKEKSSNAAEEALNATLGGAGGAQAATLRQLLGPLMSPSIWWPILAYPPYCLGLQTVNHCFAVDNDPRDRAQDGGSSQGCVEW</sequence>
<dbReference type="PANTHER" id="PTHR48108">
    <property type="entry name" value="CBS DOMAIN-CONTAINING PROTEIN CBSX2, CHLOROPLASTIC"/>
    <property type="match status" value="1"/>
</dbReference>
<reference evidence="2 3" key="1">
    <citation type="submission" date="2024-10" db="EMBL/GenBank/DDBJ databases">
        <title>Updated reference genomes for cyclostephanoid diatoms.</title>
        <authorList>
            <person name="Roberts W.R."/>
            <person name="Alverson A.J."/>
        </authorList>
    </citation>
    <scope>NUCLEOTIDE SEQUENCE [LARGE SCALE GENOMIC DNA]</scope>
    <source>
        <strain evidence="2 3">AJA276-08</strain>
    </source>
</reference>
<gene>
    <name evidence="2" type="ORF">ACHAW5_008975</name>
</gene>
<keyword evidence="1" id="KW-0677">Repeat</keyword>
<keyword evidence="3" id="KW-1185">Reference proteome</keyword>
<dbReference type="Proteomes" id="UP001530315">
    <property type="component" value="Unassembled WGS sequence"/>
</dbReference>
<proteinExistence type="predicted"/>
<dbReference type="PANTHER" id="PTHR48108:SF26">
    <property type="entry name" value="CBS DOMAIN-CONTAINING PROTEIN DDB_G0289609"/>
    <property type="match status" value="1"/>
</dbReference>
<accession>A0ABD3NB66</accession>
<organism evidence="2 3">
    <name type="scientific">Stephanodiscus triporus</name>
    <dbReference type="NCBI Taxonomy" id="2934178"/>
    <lineage>
        <taxon>Eukaryota</taxon>
        <taxon>Sar</taxon>
        <taxon>Stramenopiles</taxon>
        <taxon>Ochrophyta</taxon>
        <taxon>Bacillariophyta</taxon>
        <taxon>Coscinodiscophyceae</taxon>
        <taxon>Thalassiosirophycidae</taxon>
        <taxon>Stephanodiscales</taxon>
        <taxon>Stephanodiscaceae</taxon>
        <taxon>Stephanodiscus</taxon>
    </lineage>
</organism>
<evidence type="ECO:0008006" key="4">
    <source>
        <dbReference type="Google" id="ProtNLM"/>
    </source>
</evidence>
<dbReference type="EMBL" id="JALLAZ020001542">
    <property type="protein sequence ID" value="KAL3773236.1"/>
    <property type="molecule type" value="Genomic_DNA"/>
</dbReference>
<dbReference type="InterPro" id="IPR051462">
    <property type="entry name" value="CBS_domain-containing"/>
</dbReference>
<name>A0ABD3NB66_9STRA</name>
<comment type="caution">
    <text evidence="2">The sequence shown here is derived from an EMBL/GenBank/DDBJ whole genome shotgun (WGS) entry which is preliminary data.</text>
</comment>
<evidence type="ECO:0000256" key="1">
    <source>
        <dbReference type="ARBA" id="ARBA00022737"/>
    </source>
</evidence>
<protein>
    <recommendedName>
        <fullName evidence="4">CBS domain-containing protein</fullName>
    </recommendedName>
</protein>
<dbReference type="AlphaFoldDB" id="A0ABD3NB66"/>
<dbReference type="Gene3D" id="3.10.580.10">
    <property type="entry name" value="CBS-domain"/>
    <property type="match status" value="1"/>
</dbReference>
<dbReference type="InterPro" id="IPR046342">
    <property type="entry name" value="CBS_dom_sf"/>
</dbReference>
<evidence type="ECO:0000313" key="2">
    <source>
        <dbReference type="EMBL" id="KAL3773236.1"/>
    </source>
</evidence>